<dbReference type="EMBL" id="MU006304">
    <property type="protein sequence ID" value="KAF2850933.1"/>
    <property type="molecule type" value="Genomic_DNA"/>
</dbReference>
<evidence type="ECO:0000259" key="2">
    <source>
        <dbReference type="PROSITE" id="PS51502"/>
    </source>
</evidence>
<dbReference type="Gene3D" id="3.30.70.100">
    <property type="match status" value="1"/>
</dbReference>
<dbReference type="SUPFAM" id="SSF54909">
    <property type="entry name" value="Dimeric alpha+beta barrel"/>
    <property type="match status" value="1"/>
</dbReference>
<name>A0A6A7B6I3_9PLEO</name>
<evidence type="ECO:0000256" key="1">
    <source>
        <dbReference type="ARBA" id="ARBA00011738"/>
    </source>
</evidence>
<feature type="domain" description="Stress-response A/B barrel" evidence="2">
    <location>
        <begin position="3"/>
        <end position="105"/>
    </location>
</feature>
<sequence length="110" mass="12289">MSITHIVLFEWKSTTSPEQVEEACKRMLALGEKCIHPTSQQPYIKSFTGGKNNSPEGRSDGLTHGFVVEFESAQDRDYYIHKDPAHQAFVQFAGPLAQGVKVVDYTPGQF</sequence>
<dbReference type="AlphaFoldDB" id="A0A6A7B6I3"/>
<dbReference type="OrthoDB" id="1601230at2759"/>
<protein>
    <recommendedName>
        <fullName evidence="2">Stress-response A/B barrel domain-containing protein</fullName>
    </recommendedName>
</protein>
<dbReference type="InterPro" id="IPR013097">
    <property type="entry name" value="Dabb"/>
</dbReference>
<dbReference type="PROSITE" id="PS51502">
    <property type="entry name" value="S_R_A_B_BARREL"/>
    <property type="match status" value="1"/>
</dbReference>
<organism evidence="3 4">
    <name type="scientific">Plenodomus tracheiphilus IPT5</name>
    <dbReference type="NCBI Taxonomy" id="1408161"/>
    <lineage>
        <taxon>Eukaryota</taxon>
        <taxon>Fungi</taxon>
        <taxon>Dikarya</taxon>
        <taxon>Ascomycota</taxon>
        <taxon>Pezizomycotina</taxon>
        <taxon>Dothideomycetes</taxon>
        <taxon>Pleosporomycetidae</taxon>
        <taxon>Pleosporales</taxon>
        <taxon>Pleosporineae</taxon>
        <taxon>Leptosphaeriaceae</taxon>
        <taxon>Plenodomus</taxon>
    </lineage>
</organism>
<gene>
    <name evidence="3" type="ORF">T440DRAFT_449500</name>
</gene>
<evidence type="ECO:0000313" key="3">
    <source>
        <dbReference type="EMBL" id="KAF2850933.1"/>
    </source>
</evidence>
<dbReference type="PANTHER" id="PTHR33178:SF10">
    <property type="entry name" value="STRESS-RESPONSE A_B BARREL DOMAIN-CONTAINING PROTEIN"/>
    <property type="match status" value="1"/>
</dbReference>
<dbReference type="InterPro" id="IPR011008">
    <property type="entry name" value="Dimeric_a/b-barrel"/>
</dbReference>
<dbReference type="PANTHER" id="PTHR33178">
    <property type="match status" value="1"/>
</dbReference>
<accession>A0A6A7B6I3</accession>
<dbReference type="InterPro" id="IPR044662">
    <property type="entry name" value="HS1/DABB1-like"/>
</dbReference>
<comment type="subunit">
    <text evidence="1">Homodimer.</text>
</comment>
<evidence type="ECO:0000313" key="4">
    <source>
        <dbReference type="Proteomes" id="UP000799423"/>
    </source>
</evidence>
<reference evidence="3" key="1">
    <citation type="submission" date="2020-01" db="EMBL/GenBank/DDBJ databases">
        <authorList>
            <consortium name="DOE Joint Genome Institute"/>
            <person name="Haridas S."/>
            <person name="Albert R."/>
            <person name="Binder M."/>
            <person name="Bloem J."/>
            <person name="Labutti K."/>
            <person name="Salamov A."/>
            <person name="Andreopoulos B."/>
            <person name="Baker S.E."/>
            <person name="Barry K."/>
            <person name="Bills G."/>
            <person name="Bluhm B.H."/>
            <person name="Cannon C."/>
            <person name="Castanera R."/>
            <person name="Culley D.E."/>
            <person name="Daum C."/>
            <person name="Ezra D."/>
            <person name="Gonzalez J.B."/>
            <person name="Henrissat B."/>
            <person name="Kuo A."/>
            <person name="Liang C."/>
            <person name="Lipzen A."/>
            <person name="Lutzoni F."/>
            <person name="Magnuson J."/>
            <person name="Mondo S."/>
            <person name="Nolan M."/>
            <person name="Ohm R."/>
            <person name="Pangilinan J."/>
            <person name="Park H.-J."/>
            <person name="Ramirez L."/>
            <person name="Alfaro M."/>
            <person name="Sun H."/>
            <person name="Tritt A."/>
            <person name="Yoshinaga Y."/>
            <person name="Zwiers L.-H."/>
            <person name="Turgeon B.G."/>
            <person name="Goodwin S.B."/>
            <person name="Spatafora J.W."/>
            <person name="Crous P.W."/>
            <person name="Grigoriev I.V."/>
        </authorList>
    </citation>
    <scope>NUCLEOTIDE SEQUENCE</scope>
    <source>
        <strain evidence="3">IPT5</strain>
    </source>
</reference>
<keyword evidence="4" id="KW-1185">Reference proteome</keyword>
<proteinExistence type="predicted"/>
<dbReference type="Proteomes" id="UP000799423">
    <property type="component" value="Unassembled WGS sequence"/>
</dbReference>
<dbReference type="Pfam" id="PF07876">
    <property type="entry name" value="Dabb"/>
    <property type="match status" value="1"/>
</dbReference>
<dbReference type="SMART" id="SM00886">
    <property type="entry name" value="Dabb"/>
    <property type="match status" value="1"/>
</dbReference>